<gene>
    <name evidence="11" type="ORF">J2Z71_000981</name>
</gene>
<evidence type="ECO:0000259" key="10">
    <source>
        <dbReference type="Pfam" id="PF03553"/>
    </source>
</evidence>
<feature type="transmembrane region" description="Helical" evidence="9">
    <location>
        <begin position="373"/>
        <end position="393"/>
    </location>
</feature>
<feature type="transmembrane region" description="Helical" evidence="9">
    <location>
        <begin position="62"/>
        <end position="87"/>
    </location>
</feature>
<comment type="similarity">
    <text evidence="8">Belongs to the NhaC Na(+)/H(+) (TC 2.A.35) antiporter family.</text>
</comment>
<dbReference type="EMBL" id="JAGGLJ010000008">
    <property type="protein sequence ID" value="MBP2025448.1"/>
    <property type="molecule type" value="Genomic_DNA"/>
</dbReference>
<accession>A0ABS4KCD7</accession>
<feature type="transmembrane region" description="Helical" evidence="9">
    <location>
        <begin position="12"/>
        <end position="41"/>
    </location>
</feature>
<evidence type="ECO:0000256" key="6">
    <source>
        <dbReference type="ARBA" id="ARBA00022989"/>
    </source>
</evidence>
<dbReference type="Pfam" id="PF03553">
    <property type="entry name" value="Na_H_antiporter"/>
    <property type="match status" value="2"/>
</dbReference>
<evidence type="ECO:0000256" key="5">
    <source>
        <dbReference type="ARBA" id="ARBA00022692"/>
    </source>
</evidence>
<feature type="transmembrane region" description="Helical" evidence="9">
    <location>
        <begin position="339"/>
        <end position="361"/>
    </location>
</feature>
<evidence type="ECO:0000313" key="12">
    <source>
        <dbReference type="Proteomes" id="UP001519306"/>
    </source>
</evidence>
<evidence type="ECO:0000256" key="2">
    <source>
        <dbReference type="ARBA" id="ARBA00022448"/>
    </source>
</evidence>
<keyword evidence="3" id="KW-0050">Antiport</keyword>
<name>A0ABS4KCD7_9FIRM</name>
<keyword evidence="4" id="KW-1003">Cell membrane</keyword>
<dbReference type="PANTHER" id="PTHR33451:SF3">
    <property type="entry name" value="MALATE-2H(+)_NA(+)-LACTATE ANTIPORTER"/>
    <property type="match status" value="1"/>
</dbReference>
<protein>
    <submittedName>
        <fullName evidence="11">NhaC family Na+:H+ antiporter</fullName>
    </submittedName>
</protein>
<feature type="transmembrane region" description="Helical" evidence="9">
    <location>
        <begin position="287"/>
        <end position="312"/>
    </location>
</feature>
<feature type="transmembrane region" description="Helical" evidence="9">
    <location>
        <begin position="180"/>
        <end position="199"/>
    </location>
</feature>
<feature type="transmembrane region" description="Helical" evidence="9">
    <location>
        <begin position="220"/>
        <end position="241"/>
    </location>
</feature>
<evidence type="ECO:0000313" key="11">
    <source>
        <dbReference type="EMBL" id="MBP2025448.1"/>
    </source>
</evidence>
<sequence>MIESIVLGVFILSLIFCVVSKISIIIVLFFGYILFFIYGLYEKNSFKSMIKMSLKGVYQVKNVTITLFIIGILTSVWRGSGTIAFIIYHSTKLIRPNSFIFITFLLCSLVSFLIGTSFGTAATMGAICMTMAASLGVDQVFVGGAILSGCYFGDRMSPMSSSALLVSEITNTDIFDNIKIMFKIAFIPFMITCIIYLFLGFSLNSSGEIISIDRLFERNFNLSIITIIPAIIIVVFSFFKVDVKKTMILSILLGSLICIFVQDMEVLELFKFYVLGYKSMDQELAKILNGGGIVSMFGVILTIFISSAYAGIFEQTNLLKGFKKNVDNIAYRYSKYASVYFVAIFTSIISCNQTLSILLTYQLSEDIIKDNKKLAIILANTVIVIAPLIPWSIAAKVPLETVGASTKSIIFSFYLYLLPIYAYFLDIKDEKILRNKFNLT</sequence>
<evidence type="ECO:0000256" key="9">
    <source>
        <dbReference type="SAM" id="Phobius"/>
    </source>
</evidence>
<comment type="caution">
    <text evidence="11">The sequence shown here is derived from an EMBL/GenBank/DDBJ whole genome shotgun (WGS) entry which is preliminary data.</text>
</comment>
<evidence type="ECO:0000256" key="7">
    <source>
        <dbReference type="ARBA" id="ARBA00023136"/>
    </source>
</evidence>
<dbReference type="InterPro" id="IPR052180">
    <property type="entry name" value="NhaC_Na-H+_Antiporter"/>
</dbReference>
<keyword evidence="12" id="KW-1185">Reference proteome</keyword>
<keyword evidence="7 9" id="KW-0472">Membrane</keyword>
<keyword evidence="6 9" id="KW-1133">Transmembrane helix</keyword>
<dbReference type="InterPro" id="IPR018461">
    <property type="entry name" value="Na/H_Antiport_NhaC-like_C"/>
</dbReference>
<proteinExistence type="inferred from homology"/>
<dbReference type="PANTHER" id="PTHR33451">
    <property type="entry name" value="MALATE-2H(+)/NA(+)-LACTATE ANTIPORTER"/>
    <property type="match status" value="1"/>
</dbReference>
<dbReference type="Proteomes" id="UP001519306">
    <property type="component" value="Unassembled WGS sequence"/>
</dbReference>
<feature type="transmembrane region" description="Helical" evidence="9">
    <location>
        <begin position="99"/>
        <end position="119"/>
    </location>
</feature>
<feature type="domain" description="Na+/H+ antiporter NhaC-like C-terminal" evidence="10">
    <location>
        <begin position="149"/>
        <end position="422"/>
    </location>
</feature>
<feature type="transmembrane region" description="Helical" evidence="9">
    <location>
        <begin position="405"/>
        <end position="424"/>
    </location>
</feature>
<comment type="subcellular location">
    <subcellularLocation>
        <location evidence="1">Cell membrane</location>
        <topology evidence="1">Multi-pass membrane protein</topology>
    </subcellularLocation>
</comment>
<dbReference type="RefSeq" id="WP_210060743.1">
    <property type="nucleotide sequence ID" value="NZ_JAGGLJ010000008.1"/>
</dbReference>
<evidence type="ECO:0000256" key="1">
    <source>
        <dbReference type="ARBA" id="ARBA00004651"/>
    </source>
</evidence>
<reference evidence="11 12" key="1">
    <citation type="submission" date="2021-03" db="EMBL/GenBank/DDBJ databases">
        <title>Genomic Encyclopedia of Type Strains, Phase IV (KMG-IV): sequencing the most valuable type-strain genomes for metagenomic binning, comparative biology and taxonomic classification.</title>
        <authorList>
            <person name="Goeker M."/>
        </authorList>
    </citation>
    <scope>NUCLEOTIDE SEQUENCE [LARGE SCALE GENOMIC DNA]</scope>
    <source>
        <strain evidence="11 12">DSM 27563</strain>
    </source>
</reference>
<feature type="domain" description="Na+/H+ antiporter NhaC-like C-terminal" evidence="10">
    <location>
        <begin position="4"/>
        <end position="146"/>
    </location>
</feature>
<evidence type="ECO:0000256" key="8">
    <source>
        <dbReference type="ARBA" id="ARBA00038435"/>
    </source>
</evidence>
<evidence type="ECO:0000256" key="3">
    <source>
        <dbReference type="ARBA" id="ARBA00022449"/>
    </source>
</evidence>
<evidence type="ECO:0000256" key="4">
    <source>
        <dbReference type="ARBA" id="ARBA00022475"/>
    </source>
</evidence>
<keyword evidence="5 9" id="KW-0812">Transmembrane</keyword>
<keyword evidence="2" id="KW-0813">Transport</keyword>
<organism evidence="11 12">
    <name type="scientific">Peptoniphilus stercorisuis</name>
    <dbReference type="NCBI Taxonomy" id="1436965"/>
    <lineage>
        <taxon>Bacteria</taxon>
        <taxon>Bacillati</taxon>
        <taxon>Bacillota</taxon>
        <taxon>Tissierellia</taxon>
        <taxon>Tissierellales</taxon>
        <taxon>Peptoniphilaceae</taxon>
        <taxon>Peptoniphilus</taxon>
    </lineage>
</organism>
<feature type="transmembrane region" description="Helical" evidence="9">
    <location>
        <begin position="247"/>
        <end position="267"/>
    </location>
</feature>